<keyword evidence="4" id="KW-1185">Reference proteome</keyword>
<protein>
    <submittedName>
        <fullName evidence="3">Cysteine protease StiP family protein</fullName>
        <ecNumber evidence="3">3.4.22.-</ecNumber>
    </submittedName>
</protein>
<dbReference type="Pfam" id="PF11202">
    <property type="entry name" value="StiP"/>
    <property type="match status" value="1"/>
</dbReference>
<proteinExistence type="predicted"/>
<reference evidence="3 4" key="1">
    <citation type="submission" date="2024-03" db="EMBL/GenBank/DDBJ databases">
        <title>Human intestinal bacterial collection.</title>
        <authorList>
            <person name="Pauvert C."/>
            <person name="Hitch T.C.A."/>
            <person name="Clavel T."/>
        </authorList>
    </citation>
    <scope>NUCLEOTIDE SEQUENCE [LARGE SCALE GENOMIC DNA]</scope>
    <source>
        <strain evidence="3 4">CLA-AP-H34</strain>
    </source>
</reference>
<keyword evidence="3" id="KW-0378">Hydrolase</keyword>
<dbReference type="InterPro" id="IPR048336">
    <property type="entry name" value="StiP-like"/>
</dbReference>
<dbReference type="InterPro" id="IPR011215">
    <property type="entry name" value="StiP_N"/>
</dbReference>
<comment type="caution">
    <text evidence="3">The sequence shown here is derived from an EMBL/GenBank/DDBJ whole genome shotgun (WGS) entry which is preliminary data.</text>
</comment>
<keyword evidence="3" id="KW-0645">Protease</keyword>
<accession>A0ABV1ELK1</accession>
<sequence>MKPLDPPGSFDPADVTLLLQDVTGRVAERPTDCREREIQAGRHYSEDLPIEQVPSPAYMQVFDQLMQTQVPRVAEYTGVLTRLVLERFRQPVLVSLVRAGTPCGALMTRYARLRLGIEVPHYGVSIIRGKGFDANAISYILARHPGQTLVFVDGWTGKGMITRQLRESCDAYNAGHGGAIAPILAVLADPAHSTDLYATREDFINPSCCLNSTICGLISRTVHNTALVGPEDFHGVRVYREFAPLDQTARYLDAVTAQFVPQEGAILSRLAALEREDRTPDWRGMTAVERIGVHFGISDINRIKPSIGETTRVLLRRVPDRVLVREANHPDTAHILLLARERGVPVEVYPDMPYLCCGLIADRRGGTE</sequence>
<evidence type="ECO:0000259" key="1">
    <source>
        <dbReference type="Pfam" id="PF11202"/>
    </source>
</evidence>
<evidence type="ECO:0000259" key="2">
    <source>
        <dbReference type="Pfam" id="PF15608"/>
    </source>
</evidence>
<feature type="domain" description="Cysteine protease StiP N-terminal" evidence="1">
    <location>
        <begin position="8"/>
        <end position="255"/>
    </location>
</feature>
<dbReference type="Pfam" id="PF15608">
    <property type="entry name" value="PELOTA_1"/>
    <property type="match status" value="1"/>
</dbReference>
<dbReference type="Proteomes" id="UP001440599">
    <property type="component" value="Unassembled WGS sequence"/>
</dbReference>
<dbReference type="EC" id="3.4.22.-" evidence="3"/>
<dbReference type="GO" id="GO:0006508">
    <property type="term" value="P:proteolysis"/>
    <property type="evidence" value="ECO:0007669"/>
    <property type="project" value="UniProtKB-KW"/>
</dbReference>
<name>A0ABV1ELK1_9FIRM</name>
<gene>
    <name evidence="3" type="ORF">WMO45_02985</name>
</gene>
<dbReference type="RefSeq" id="WP_349139163.1">
    <property type="nucleotide sequence ID" value="NZ_JBBMFT010000001.1"/>
</dbReference>
<feature type="domain" description="PELOTA RNA-binding" evidence="2">
    <location>
        <begin position="282"/>
        <end position="361"/>
    </location>
</feature>
<dbReference type="GO" id="GO:0008233">
    <property type="term" value="F:peptidase activity"/>
    <property type="evidence" value="ECO:0007669"/>
    <property type="project" value="UniProtKB-KW"/>
</dbReference>
<evidence type="ECO:0000313" key="3">
    <source>
        <dbReference type="EMBL" id="MEQ2455474.1"/>
    </source>
</evidence>
<dbReference type="EMBL" id="JBBMFT010000001">
    <property type="protein sequence ID" value="MEQ2455474.1"/>
    <property type="molecule type" value="Genomic_DNA"/>
</dbReference>
<dbReference type="PIRSF" id="PIRSF020979">
    <property type="entry name" value="UCP020979"/>
    <property type="match status" value="1"/>
</dbReference>
<organism evidence="3 4">
    <name type="scientific">Flavonifractor hominis</name>
    <dbReference type="NCBI Taxonomy" id="3133178"/>
    <lineage>
        <taxon>Bacteria</taxon>
        <taxon>Bacillati</taxon>
        <taxon>Bacillota</taxon>
        <taxon>Clostridia</taxon>
        <taxon>Eubacteriales</taxon>
        <taxon>Oscillospiraceae</taxon>
        <taxon>Flavonifractor</taxon>
    </lineage>
</organism>
<dbReference type="InterPro" id="IPR028157">
    <property type="entry name" value="PELOTA_dom"/>
</dbReference>
<evidence type="ECO:0000313" key="4">
    <source>
        <dbReference type="Proteomes" id="UP001440599"/>
    </source>
</evidence>